<dbReference type="AlphaFoldDB" id="A0A448X600"/>
<proteinExistence type="predicted"/>
<accession>A0A448X600</accession>
<feature type="chain" id="PRO_5019298457" description="Secreted protein" evidence="1">
    <location>
        <begin position="20"/>
        <end position="91"/>
    </location>
</feature>
<comment type="caution">
    <text evidence="2">The sequence shown here is derived from an EMBL/GenBank/DDBJ whole genome shotgun (WGS) entry which is preliminary data.</text>
</comment>
<dbReference type="Proteomes" id="UP000784294">
    <property type="component" value="Unassembled WGS sequence"/>
</dbReference>
<evidence type="ECO:0000256" key="1">
    <source>
        <dbReference type="SAM" id="SignalP"/>
    </source>
</evidence>
<name>A0A448X600_9PLAT</name>
<evidence type="ECO:0008006" key="4">
    <source>
        <dbReference type="Google" id="ProtNLM"/>
    </source>
</evidence>
<keyword evidence="3" id="KW-1185">Reference proteome</keyword>
<dbReference type="EMBL" id="CAAALY010099474">
    <property type="protein sequence ID" value="VEL29000.1"/>
    <property type="molecule type" value="Genomic_DNA"/>
</dbReference>
<sequence length="91" mass="10036">MYVLLGTILALHLFAFNSAKVTEPLLLPPFALRRSLFLPDAHNHSRPAPPVAAIVSTGNKTHSRSRCSLISRLQLSCCQATWSTRDIPIID</sequence>
<evidence type="ECO:0000313" key="3">
    <source>
        <dbReference type="Proteomes" id="UP000784294"/>
    </source>
</evidence>
<keyword evidence="1" id="KW-0732">Signal</keyword>
<reference evidence="2" key="1">
    <citation type="submission" date="2018-11" db="EMBL/GenBank/DDBJ databases">
        <authorList>
            <consortium name="Pathogen Informatics"/>
        </authorList>
    </citation>
    <scope>NUCLEOTIDE SEQUENCE</scope>
</reference>
<protein>
    <recommendedName>
        <fullName evidence="4">Secreted protein</fullName>
    </recommendedName>
</protein>
<organism evidence="2 3">
    <name type="scientific">Protopolystoma xenopodis</name>
    <dbReference type="NCBI Taxonomy" id="117903"/>
    <lineage>
        <taxon>Eukaryota</taxon>
        <taxon>Metazoa</taxon>
        <taxon>Spiralia</taxon>
        <taxon>Lophotrochozoa</taxon>
        <taxon>Platyhelminthes</taxon>
        <taxon>Monogenea</taxon>
        <taxon>Polyopisthocotylea</taxon>
        <taxon>Polystomatidea</taxon>
        <taxon>Polystomatidae</taxon>
        <taxon>Protopolystoma</taxon>
    </lineage>
</organism>
<gene>
    <name evidence="2" type="ORF">PXEA_LOCUS22440</name>
</gene>
<feature type="signal peptide" evidence="1">
    <location>
        <begin position="1"/>
        <end position="19"/>
    </location>
</feature>
<evidence type="ECO:0000313" key="2">
    <source>
        <dbReference type="EMBL" id="VEL29000.1"/>
    </source>
</evidence>